<name>U5VNP3_9ACTN</name>
<gene>
    <name evidence="1" type="ORF">AFR_00625</name>
</gene>
<keyword evidence="2" id="KW-1185">Reference proteome</keyword>
<evidence type="ECO:0000313" key="2">
    <source>
        <dbReference type="Proteomes" id="UP000017746"/>
    </source>
</evidence>
<protein>
    <submittedName>
        <fullName evidence="1">Uncharacterized protein</fullName>
    </submittedName>
</protein>
<organism evidence="1 2">
    <name type="scientific">Actinoplanes friuliensis DSM 7358</name>
    <dbReference type="NCBI Taxonomy" id="1246995"/>
    <lineage>
        <taxon>Bacteria</taxon>
        <taxon>Bacillati</taxon>
        <taxon>Actinomycetota</taxon>
        <taxon>Actinomycetes</taxon>
        <taxon>Micromonosporales</taxon>
        <taxon>Micromonosporaceae</taxon>
        <taxon>Actinoplanes</taxon>
    </lineage>
</organism>
<dbReference type="HOGENOM" id="CLU_1912566_0_0_11"/>
<dbReference type="KEGG" id="afs:AFR_00625"/>
<dbReference type="AlphaFoldDB" id="U5VNP3"/>
<evidence type="ECO:0000313" key="1">
    <source>
        <dbReference type="EMBL" id="AGZ38414.1"/>
    </source>
</evidence>
<accession>U5VNP3</accession>
<dbReference type="Proteomes" id="UP000017746">
    <property type="component" value="Chromosome"/>
</dbReference>
<proteinExistence type="predicted"/>
<dbReference type="EMBL" id="CP006272">
    <property type="protein sequence ID" value="AGZ38414.1"/>
    <property type="molecule type" value="Genomic_DNA"/>
</dbReference>
<reference evidence="1 2" key="1">
    <citation type="journal article" date="2014" name="J. Biotechnol.">
        <title>Complete genome sequence of the actinobacterium Actinoplanes friuliensis HAG 010964, producer of the lipopeptide antibiotic friulimycin.</title>
        <authorList>
            <person name="Ruckert C."/>
            <person name="Szczepanowski R."/>
            <person name="Albersmeier A."/>
            <person name="Goesmann A."/>
            <person name="Fischer N."/>
            <person name="Steinkamper A."/>
            <person name="Puhler A."/>
            <person name="Biener R."/>
            <person name="Schwartz D."/>
            <person name="Kalinowski J."/>
        </authorList>
    </citation>
    <scope>NUCLEOTIDE SEQUENCE [LARGE SCALE GENOMIC DNA]</scope>
    <source>
        <strain evidence="1 2">DSM 7358</strain>
    </source>
</reference>
<sequence length="132" mass="13826">MAPTLLTRGRYEAVRPGRTDSLVVPEVARSTPWPMRTWDLLVVVGPPSTRVVITTCPASPGCAPAVARTWKTPIGTTKAPASIMVVQVRTGLFPVQGEALGGLDAPCVTMMFCSMSSGTIVAKAATAEKSTL</sequence>